<evidence type="ECO:0000259" key="6">
    <source>
        <dbReference type="Pfam" id="PF01545"/>
    </source>
</evidence>
<evidence type="ECO:0000256" key="2">
    <source>
        <dbReference type="ARBA" id="ARBA00022692"/>
    </source>
</evidence>
<evidence type="ECO:0000313" key="8">
    <source>
        <dbReference type="Proteomes" id="UP000305165"/>
    </source>
</evidence>
<gene>
    <name evidence="7" type="ORF">FAJ39_09425</name>
</gene>
<evidence type="ECO:0000256" key="4">
    <source>
        <dbReference type="ARBA" id="ARBA00023136"/>
    </source>
</evidence>
<name>A0A4T2GJM6_STRSU</name>
<feature type="transmembrane region" description="Helical" evidence="5">
    <location>
        <begin position="78"/>
        <end position="107"/>
    </location>
</feature>
<evidence type="ECO:0000256" key="3">
    <source>
        <dbReference type="ARBA" id="ARBA00022989"/>
    </source>
</evidence>
<accession>A0A4T2GJM6</accession>
<feature type="transmembrane region" description="Helical" evidence="5">
    <location>
        <begin position="186"/>
        <end position="204"/>
    </location>
</feature>
<dbReference type="InterPro" id="IPR058533">
    <property type="entry name" value="Cation_efflux_TM"/>
</dbReference>
<evidence type="ECO:0000313" key="7">
    <source>
        <dbReference type="EMBL" id="TIH98656.1"/>
    </source>
</evidence>
<comment type="subcellular location">
    <subcellularLocation>
        <location evidence="1">Membrane</location>
        <topology evidence="1">Multi-pass membrane protein</topology>
    </subcellularLocation>
</comment>
<dbReference type="GO" id="GO:0008324">
    <property type="term" value="F:monoatomic cation transmembrane transporter activity"/>
    <property type="evidence" value="ECO:0007669"/>
    <property type="project" value="InterPro"/>
</dbReference>
<sequence>MDPKKIEARSLTISALVNGLSGLAGLAVYIMTDLNALLLDSVFSLIAFVSSVVAVYISKNSHRRTTTFPQGLHFLEPLYAIMKSLATLLLLVFAVLETAATAFAYFVHGIGHQMTTGPVIPYTSIMLFVCFGLYGYNRYMNQKIGNISTIIAAEAKGNLIDGLISAAIGIAFLFLAFIPADSPLQFLHFTGDFFVTVALAVISFKDPLQLLISAFMELAHGTIQAPDLRDNIYDILTPYLEEEEDLDILIYKQGMQLKVKIHLHKVSPSSFAELRANKQNMLYQLRKDYEYISIEYAF</sequence>
<dbReference type="SUPFAM" id="SSF161111">
    <property type="entry name" value="Cation efflux protein transmembrane domain-like"/>
    <property type="match status" value="1"/>
</dbReference>
<feature type="domain" description="Cation efflux protein transmembrane" evidence="6">
    <location>
        <begin position="11"/>
        <end position="218"/>
    </location>
</feature>
<dbReference type="Pfam" id="PF01545">
    <property type="entry name" value="Cation_efflux"/>
    <property type="match status" value="1"/>
</dbReference>
<feature type="transmembrane region" description="Helical" evidence="5">
    <location>
        <begin position="119"/>
        <end position="137"/>
    </location>
</feature>
<dbReference type="GO" id="GO:0016020">
    <property type="term" value="C:membrane"/>
    <property type="evidence" value="ECO:0007669"/>
    <property type="project" value="UniProtKB-SubCell"/>
</dbReference>
<dbReference type="EMBL" id="SSXO01000006">
    <property type="protein sequence ID" value="TIH98656.1"/>
    <property type="molecule type" value="Genomic_DNA"/>
</dbReference>
<evidence type="ECO:0000256" key="5">
    <source>
        <dbReference type="SAM" id="Phobius"/>
    </source>
</evidence>
<feature type="transmembrane region" description="Helical" evidence="5">
    <location>
        <begin position="12"/>
        <end position="31"/>
    </location>
</feature>
<comment type="caution">
    <text evidence="7">The sequence shown here is derived from an EMBL/GenBank/DDBJ whole genome shotgun (WGS) entry which is preliminary data.</text>
</comment>
<protein>
    <submittedName>
        <fullName evidence="7">Cation transporter</fullName>
    </submittedName>
</protein>
<keyword evidence="4 5" id="KW-0472">Membrane</keyword>
<organism evidence="7 8">
    <name type="scientific">Streptococcus suis</name>
    <dbReference type="NCBI Taxonomy" id="1307"/>
    <lineage>
        <taxon>Bacteria</taxon>
        <taxon>Bacillati</taxon>
        <taxon>Bacillota</taxon>
        <taxon>Bacilli</taxon>
        <taxon>Lactobacillales</taxon>
        <taxon>Streptococcaceae</taxon>
        <taxon>Streptococcus</taxon>
    </lineage>
</organism>
<feature type="transmembrane region" description="Helical" evidence="5">
    <location>
        <begin position="37"/>
        <end position="57"/>
    </location>
</feature>
<reference evidence="7 8" key="1">
    <citation type="submission" date="2019-04" db="EMBL/GenBank/DDBJ databases">
        <title>Genome analysis of Streptococcus suis strain WUSS424.</title>
        <authorList>
            <person name="Chen H."/>
            <person name="Gao X."/>
            <person name="Wu Z."/>
        </authorList>
    </citation>
    <scope>NUCLEOTIDE SEQUENCE [LARGE SCALE GENOMIC DNA]</scope>
    <source>
        <strain evidence="7 8">WUSS424</strain>
    </source>
</reference>
<keyword evidence="3 5" id="KW-1133">Transmembrane helix</keyword>
<dbReference type="InterPro" id="IPR027469">
    <property type="entry name" value="Cation_efflux_TMD_sf"/>
</dbReference>
<dbReference type="OrthoDB" id="9810598at2"/>
<dbReference type="Gene3D" id="1.20.1510.10">
    <property type="entry name" value="Cation efflux protein transmembrane domain"/>
    <property type="match status" value="1"/>
</dbReference>
<evidence type="ECO:0000256" key="1">
    <source>
        <dbReference type="ARBA" id="ARBA00004141"/>
    </source>
</evidence>
<proteinExistence type="predicted"/>
<dbReference type="AlphaFoldDB" id="A0A4T2GJM6"/>
<feature type="transmembrane region" description="Helical" evidence="5">
    <location>
        <begin position="158"/>
        <end position="180"/>
    </location>
</feature>
<keyword evidence="2 5" id="KW-0812">Transmembrane</keyword>
<dbReference type="Proteomes" id="UP000305165">
    <property type="component" value="Unassembled WGS sequence"/>
</dbReference>